<sequence length="216" mass="25113">MFLHKSNFLFRAIYPEMTWRIPKSNLGESKVIYLTFDDGPIPEVTEFVLDTLKQFEAKASFFCIGDNIFKHPEIMNQVIADGHLIGNHTFNHLRGWKTENELYHENFLKCETWINQHQGAIRGQKPKFRPPHGRIKKAQAKNILASHEIVMWDVLTGDFSQNLSPETVLQKSIQYTESGSIVVFHDSIKANRNMSYALPRYLAHFKEKGFEFRSLV</sequence>
<dbReference type="PROSITE" id="PS51677">
    <property type="entry name" value="NODB"/>
    <property type="match status" value="1"/>
</dbReference>
<proteinExistence type="predicted"/>
<accession>A0ABT6Y3S2</accession>
<keyword evidence="5" id="KW-1185">Reference proteome</keyword>
<dbReference type="Proteomes" id="UP001236507">
    <property type="component" value="Unassembled WGS sequence"/>
</dbReference>
<dbReference type="InterPro" id="IPR050248">
    <property type="entry name" value="Polysacc_deacetylase_ArnD"/>
</dbReference>
<comment type="caution">
    <text evidence="4">The sequence shown here is derived from an EMBL/GenBank/DDBJ whole genome shotgun (WGS) entry which is preliminary data.</text>
</comment>
<dbReference type="InterPro" id="IPR002509">
    <property type="entry name" value="NODB_dom"/>
</dbReference>
<dbReference type="PANTHER" id="PTHR10587">
    <property type="entry name" value="GLYCOSYL TRANSFERASE-RELATED"/>
    <property type="match status" value="1"/>
</dbReference>
<dbReference type="InterPro" id="IPR011330">
    <property type="entry name" value="Glyco_hydro/deAcase_b/a-brl"/>
</dbReference>
<dbReference type="SUPFAM" id="SSF88713">
    <property type="entry name" value="Glycoside hydrolase/deacetylase"/>
    <property type="match status" value="1"/>
</dbReference>
<evidence type="ECO:0000313" key="5">
    <source>
        <dbReference type="Proteomes" id="UP001236507"/>
    </source>
</evidence>
<feature type="domain" description="NodB homology" evidence="3">
    <location>
        <begin position="30"/>
        <end position="213"/>
    </location>
</feature>
<organism evidence="4 5">
    <name type="scientific">Flectobacillus roseus</name>
    <dbReference type="NCBI Taxonomy" id="502259"/>
    <lineage>
        <taxon>Bacteria</taxon>
        <taxon>Pseudomonadati</taxon>
        <taxon>Bacteroidota</taxon>
        <taxon>Cytophagia</taxon>
        <taxon>Cytophagales</taxon>
        <taxon>Flectobacillaceae</taxon>
        <taxon>Flectobacillus</taxon>
    </lineage>
</organism>
<keyword evidence="1" id="KW-0479">Metal-binding</keyword>
<dbReference type="Gene3D" id="3.20.20.370">
    <property type="entry name" value="Glycoside hydrolase/deacetylase"/>
    <property type="match status" value="1"/>
</dbReference>
<evidence type="ECO:0000259" key="3">
    <source>
        <dbReference type="PROSITE" id="PS51677"/>
    </source>
</evidence>
<evidence type="ECO:0000313" key="4">
    <source>
        <dbReference type="EMBL" id="MDI9858213.1"/>
    </source>
</evidence>
<dbReference type="RefSeq" id="WP_283343460.1">
    <property type="nucleotide sequence ID" value="NZ_JASHIF010000002.1"/>
</dbReference>
<dbReference type="EMBL" id="JASHIF010000002">
    <property type="protein sequence ID" value="MDI9858213.1"/>
    <property type="molecule type" value="Genomic_DNA"/>
</dbReference>
<reference evidence="4 5" key="1">
    <citation type="submission" date="2023-05" db="EMBL/GenBank/DDBJ databases">
        <title>Novel species of genus Flectobacillus isolated from stream in China.</title>
        <authorList>
            <person name="Lu H."/>
        </authorList>
    </citation>
    <scope>NUCLEOTIDE SEQUENCE [LARGE SCALE GENOMIC DNA]</scope>
    <source>
        <strain evidence="4 5">KCTC 42575</strain>
    </source>
</reference>
<evidence type="ECO:0000256" key="2">
    <source>
        <dbReference type="ARBA" id="ARBA00022801"/>
    </source>
</evidence>
<dbReference type="PANTHER" id="PTHR10587:SF133">
    <property type="entry name" value="CHITIN DEACETYLASE 1-RELATED"/>
    <property type="match status" value="1"/>
</dbReference>
<protein>
    <submittedName>
        <fullName evidence="4">Polysaccharide deacetylase family protein</fullName>
    </submittedName>
</protein>
<evidence type="ECO:0000256" key="1">
    <source>
        <dbReference type="ARBA" id="ARBA00022723"/>
    </source>
</evidence>
<name>A0ABT6Y3S2_9BACT</name>
<dbReference type="Pfam" id="PF01522">
    <property type="entry name" value="Polysacc_deac_1"/>
    <property type="match status" value="1"/>
</dbReference>
<gene>
    <name evidence="4" type="ORF">QM524_03215</name>
</gene>
<keyword evidence="2" id="KW-0378">Hydrolase</keyword>